<dbReference type="AlphaFoldDB" id="A0A034VKD1"/>
<sequence>MSATDALMQCRALQQQHQHTKTNNNNGNENSNNKAICTYTRHRKRANPSHSLTPMALIPFNGTSPLHHFTTSSSSSRSRVHSSIRPFHSSNSNSFHSTTHQTPEHSTAHNQEAASTSATMLH</sequence>
<feature type="compositionally biased region" description="Polar residues" evidence="1">
    <location>
        <begin position="108"/>
        <end position="122"/>
    </location>
</feature>
<feature type="compositionally biased region" description="Low complexity" evidence="1">
    <location>
        <begin position="65"/>
        <end position="100"/>
    </location>
</feature>
<feature type="compositionally biased region" description="Low complexity" evidence="1">
    <location>
        <begin position="23"/>
        <end position="33"/>
    </location>
</feature>
<reference evidence="2" key="1">
    <citation type="journal article" date="2014" name="BMC Genomics">
        <title>Characterizing the developmental transcriptome of the oriental fruit fly, Bactrocera dorsalis (Diptera: Tephritidae) through comparative genomic analysis with Drosophila melanogaster utilizing modENCODE datasets.</title>
        <authorList>
            <person name="Geib S.M."/>
            <person name="Calla B."/>
            <person name="Hall B."/>
            <person name="Hou S."/>
            <person name="Manoukis N.C."/>
        </authorList>
    </citation>
    <scope>NUCLEOTIDE SEQUENCE</scope>
    <source>
        <strain evidence="2">Punador</strain>
    </source>
</reference>
<feature type="region of interest" description="Disordered" evidence="1">
    <location>
        <begin position="65"/>
        <end position="122"/>
    </location>
</feature>
<organism evidence="2">
    <name type="scientific">Bactrocera dorsalis</name>
    <name type="common">Oriental fruit fly</name>
    <name type="synonym">Dacus dorsalis</name>
    <dbReference type="NCBI Taxonomy" id="27457"/>
    <lineage>
        <taxon>Eukaryota</taxon>
        <taxon>Metazoa</taxon>
        <taxon>Ecdysozoa</taxon>
        <taxon>Arthropoda</taxon>
        <taxon>Hexapoda</taxon>
        <taxon>Insecta</taxon>
        <taxon>Pterygota</taxon>
        <taxon>Neoptera</taxon>
        <taxon>Endopterygota</taxon>
        <taxon>Diptera</taxon>
        <taxon>Brachycera</taxon>
        <taxon>Muscomorpha</taxon>
        <taxon>Tephritoidea</taxon>
        <taxon>Tephritidae</taxon>
        <taxon>Bactrocera</taxon>
        <taxon>Bactrocera</taxon>
    </lineage>
</organism>
<proteinExistence type="predicted"/>
<accession>A0A034VKD1</accession>
<name>A0A034VKD1_BACDO</name>
<evidence type="ECO:0000313" key="2">
    <source>
        <dbReference type="EMBL" id="JAC42577.1"/>
    </source>
</evidence>
<feature type="region of interest" description="Disordered" evidence="1">
    <location>
        <begin position="1"/>
        <end position="33"/>
    </location>
</feature>
<dbReference type="EMBL" id="GAKP01016375">
    <property type="protein sequence ID" value="JAC42577.1"/>
    <property type="molecule type" value="Transcribed_RNA"/>
</dbReference>
<protein>
    <submittedName>
        <fullName evidence="2">Uncharacterized protein</fullName>
    </submittedName>
</protein>
<evidence type="ECO:0000256" key="1">
    <source>
        <dbReference type="SAM" id="MobiDB-lite"/>
    </source>
</evidence>